<accession>A0A4C2A3D8</accession>
<reference evidence="1 2" key="1">
    <citation type="journal article" date="2019" name="Commun. Biol.">
        <title>The bagworm genome reveals a unique fibroin gene that provides high tensile strength.</title>
        <authorList>
            <person name="Kono N."/>
            <person name="Nakamura H."/>
            <person name="Ohtoshi R."/>
            <person name="Tomita M."/>
            <person name="Numata K."/>
            <person name="Arakawa K."/>
        </authorList>
    </citation>
    <scope>NUCLEOTIDE SEQUENCE [LARGE SCALE GENOMIC DNA]</scope>
</reference>
<organism evidence="1 2">
    <name type="scientific">Eumeta variegata</name>
    <name type="common">Bagworm moth</name>
    <name type="synonym">Eumeta japonica</name>
    <dbReference type="NCBI Taxonomy" id="151549"/>
    <lineage>
        <taxon>Eukaryota</taxon>
        <taxon>Metazoa</taxon>
        <taxon>Ecdysozoa</taxon>
        <taxon>Arthropoda</taxon>
        <taxon>Hexapoda</taxon>
        <taxon>Insecta</taxon>
        <taxon>Pterygota</taxon>
        <taxon>Neoptera</taxon>
        <taxon>Endopterygota</taxon>
        <taxon>Lepidoptera</taxon>
        <taxon>Glossata</taxon>
        <taxon>Ditrysia</taxon>
        <taxon>Tineoidea</taxon>
        <taxon>Psychidae</taxon>
        <taxon>Oiketicinae</taxon>
        <taxon>Eumeta</taxon>
    </lineage>
</organism>
<name>A0A4C2A3D8_EUMVA</name>
<dbReference type="Proteomes" id="UP000299102">
    <property type="component" value="Unassembled WGS sequence"/>
</dbReference>
<dbReference type="EMBL" id="BGZK01002406">
    <property type="protein sequence ID" value="GBP93689.1"/>
    <property type="molecule type" value="Genomic_DNA"/>
</dbReference>
<keyword evidence="2" id="KW-1185">Reference proteome</keyword>
<evidence type="ECO:0000313" key="1">
    <source>
        <dbReference type="EMBL" id="GBP93689.1"/>
    </source>
</evidence>
<comment type="caution">
    <text evidence="1">The sequence shown here is derived from an EMBL/GenBank/DDBJ whole genome shotgun (WGS) entry which is preliminary data.</text>
</comment>
<sequence length="86" mass="9756">MKTENCRIAGYDRVSSDILQLPIPKHEKHIRGEMSQRIMERKASRIMRLMCIGGRELARCTISVYIIYNCLTFTTVPTADGMAGAH</sequence>
<protein>
    <submittedName>
        <fullName evidence="1">Uncharacterized protein</fullName>
    </submittedName>
</protein>
<proteinExistence type="predicted"/>
<evidence type="ECO:0000313" key="2">
    <source>
        <dbReference type="Proteomes" id="UP000299102"/>
    </source>
</evidence>
<dbReference type="AlphaFoldDB" id="A0A4C2A3D8"/>
<gene>
    <name evidence="1" type="ORF">EVAR_98934_1</name>
</gene>